<organism evidence="2 3">
    <name type="scientific">Panaeolus cyanescens</name>
    <dbReference type="NCBI Taxonomy" id="181874"/>
    <lineage>
        <taxon>Eukaryota</taxon>
        <taxon>Fungi</taxon>
        <taxon>Dikarya</taxon>
        <taxon>Basidiomycota</taxon>
        <taxon>Agaricomycotina</taxon>
        <taxon>Agaricomycetes</taxon>
        <taxon>Agaricomycetidae</taxon>
        <taxon>Agaricales</taxon>
        <taxon>Agaricineae</taxon>
        <taxon>Galeropsidaceae</taxon>
        <taxon>Panaeolus</taxon>
    </lineage>
</organism>
<dbReference type="Proteomes" id="UP000284842">
    <property type="component" value="Unassembled WGS sequence"/>
</dbReference>
<dbReference type="InParanoid" id="A0A409YRR8"/>
<keyword evidence="3" id="KW-1185">Reference proteome</keyword>
<proteinExistence type="predicted"/>
<dbReference type="EMBL" id="NHTK01000775">
    <property type="protein sequence ID" value="PPR05679.1"/>
    <property type="molecule type" value="Genomic_DNA"/>
</dbReference>
<accession>A0A409YRR8</accession>
<feature type="compositionally biased region" description="Acidic residues" evidence="1">
    <location>
        <begin position="49"/>
        <end position="64"/>
    </location>
</feature>
<dbReference type="AlphaFoldDB" id="A0A409YRR8"/>
<protein>
    <submittedName>
        <fullName evidence="2">Uncharacterized protein</fullName>
    </submittedName>
</protein>
<evidence type="ECO:0000313" key="2">
    <source>
        <dbReference type="EMBL" id="PPR05679.1"/>
    </source>
</evidence>
<feature type="non-terminal residue" evidence="2">
    <location>
        <position position="1"/>
    </location>
</feature>
<sequence length="64" mass="7482">DSIIFRDIPDLERIEQELEEWVETLENNQESSSVVSKANEFSWDQFVASDDEKEDEDDADIESD</sequence>
<gene>
    <name evidence="2" type="ORF">CVT24_002918</name>
</gene>
<comment type="caution">
    <text evidence="2">The sequence shown here is derived from an EMBL/GenBank/DDBJ whole genome shotgun (WGS) entry which is preliminary data.</text>
</comment>
<feature type="region of interest" description="Disordered" evidence="1">
    <location>
        <begin position="43"/>
        <end position="64"/>
    </location>
</feature>
<reference evidence="2 3" key="1">
    <citation type="journal article" date="2018" name="Evol. Lett.">
        <title>Horizontal gene cluster transfer increased hallucinogenic mushroom diversity.</title>
        <authorList>
            <person name="Reynolds H.T."/>
            <person name="Vijayakumar V."/>
            <person name="Gluck-Thaler E."/>
            <person name="Korotkin H.B."/>
            <person name="Matheny P.B."/>
            <person name="Slot J.C."/>
        </authorList>
    </citation>
    <scope>NUCLEOTIDE SEQUENCE [LARGE SCALE GENOMIC DNA]</scope>
    <source>
        <strain evidence="2 3">2629</strain>
    </source>
</reference>
<name>A0A409YRR8_9AGAR</name>
<evidence type="ECO:0000313" key="3">
    <source>
        <dbReference type="Proteomes" id="UP000284842"/>
    </source>
</evidence>
<evidence type="ECO:0000256" key="1">
    <source>
        <dbReference type="SAM" id="MobiDB-lite"/>
    </source>
</evidence>